<dbReference type="Pfam" id="PF00650">
    <property type="entry name" value="CRAL_TRIO"/>
    <property type="match status" value="1"/>
</dbReference>
<feature type="non-terminal residue" evidence="3">
    <location>
        <position position="1"/>
    </location>
</feature>
<organism evidence="2 3">
    <name type="scientific">Limulus polyphemus</name>
    <name type="common">Atlantic horseshoe crab</name>
    <dbReference type="NCBI Taxonomy" id="6850"/>
    <lineage>
        <taxon>Eukaryota</taxon>
        <taxon>Metazoa</taxon>
        <taxon>Ecdysozoa</taxon>
        <taxon>Arthropoda</taxon>
        <taxon>Chelicerata</taxon>
        <taxon>Merostomata</taxon>
        <taxon>Xiphosura</taxon>
        <taxon>Limulidae</taxon>
        <taxon>Limulus</taxon>
    </lineage>
</organism>
<name>A0ABM1C1X3_LIMPO</name>
<dbReference type="GeneID" id="106476695"/>
<dbReference type="InterPro" id="IPR036273">
    <property type="entry name" value="CRAL/TRIO_N_dom_sf"/>
</dbReference>
<dbReference type="InterPro" id="IPR036865">
    <property type="entry name" value="CRAL-TRIO_dom_sf"/>
</dbReference>
<dbReference type="PANTHER" id="PTHR46590">
    <property type="entry name" value="PHOSPHATIDYLINOSITOL TRANSFER PROTEIN CSR1-RELATED"/>
    <property type="match status" value="1"/>
</dbReference>
<dbReference type="PROSITE" id="PS50191">
    <property type="entry name" value="CRAL_TRIO"/>
    <property type="match status" value="1"/>
</dbReference>
<dbReference type="SUPFAM" id="SSF46938">
    <property type="entry name" value="CRAL/TRIO N-terminal domain"/>
    <property type="match status" value="1"/>
</dbReference>
<protein>
    <submittedName>
        <fullName evidence="3">CRAL-TRIO domain-containing protein C3H8.02-like</fullName>
    </submittedName>
</protein>
<gene>
    <name evidence="3" type="primary">LOC106476695</name>
</gene>
<feature type="domain" description="CRAL-TRIO" evidence="1">
    <location>
        <begin position="54"/>
        <end position="205"/>
    </location>
</feature>
<accession>A0ABM1C1X3</accession>
<evidence type="ECO:0000259" key="1">
    <source>
        <dbReference type="PROSITE" id="PS50191"/>
    </source>
</evidence>
<dbReference type="Gene3D" id="3.40.525.10">
    <property type="entry name" value="CRAL-TRIO lipid binding domain"/>
    <property type="match status" value="1"/>
</dbReference>
<dbReference type="SUPFAM" id="SSF52087">
    <property type="entry name" value="CRAL/TRIO domain"/>
    <property type="match status" value="1"/>
</dbReference>
<dbReference type="InterPro" id="IPR052432">
    <property type="entry name" value="PITP/CRAL-TRIO"/>
</dbReference>
<evidence type="ECO:0000313" key="3">
    <source>
        <dbReference type="RefSeq" id="XP_013792784.1"/>
    </source>
</evidence>
<dbReference type="CDD" id="cd00170">
    <property type="entry name" value="SEC14"/>
    <property type="match status" value="1"/>
</dbReference>
<evidence type="ECO:0000313" key="2">
    <source>
        <dbReference type="Proteomes" id="UP000694941"/>
    </source>
</evidence>
<dbReference type="PANTHER" id="PTHR46590:SF1">
    <property type="entry name" value="PHOSPHATIDYLINOSITOL TRANSFER PROTEIN CSR1"/>
    <property type="match status" value="1"/>
</dbReference>
<sequence length="205" mass="23818">LIFDADPEQFHNDLSLARYLRAFQSVDSAFQAILKTNKWRKEYGVQSISAEDPIIKKNLESKKAVVLGHRDFQGRPVIYIPARNHNVNQRHIDELTRFIVYILEQACKKCFEEVIDNLCIIFDLKDFGMNSMDYQLVKNLIWLLSRHYPERLGICLIINAPAIFSGCWSIIKGWLHEVTASKVVFVNTEQDLLKYIHPDILPDNV</sequence>
<reference evidence="3" key="1">
    <citation type="submission" date="2025-08" db="UniProtKB">
        <authorList>
            <consortium name="RefSeq"/>
        </authorList>
    </citation>
    <scope>IDENTIFICATION</scope>
    <source>
        <tissue evidence="3">Muscle</tissue>
    </source>
</reference>
<proteinExistence type="predicted"/>
<dbReference type="Proteomes" id="UP000694941">
    <property type="component" value="Unplaced"/>
</dbReference>
<dbReference type="RefSeq" id="XP_013792784.1">
    <property type="nucleotide sequence ID" value="XM_013937330.2"/>
</dbReference>
<dbReference type="SMART" id="SM00516">
    <property type="entry name" value="SEC14"/>
    <property type="match status" value="1"/>
</dbReference>
<dbReference type="InterPro" id="IPR001251">
    <property type="entry name" value="CRAL-TRIO_dom"/>
</dbReference>
<keyword evidence="2" id="KW-1185">Reference proteome</keyword>